<evidence type="ECO:0000313" key="5">
    <source>
        <dbReference type="Proteomes" id="UP000887116"/>
    </source>
</evidence>
<comment type="caution">
    <text evidence="4">The sequence shown here is derived from an EMBL/GenBank/DDBJ whole genome shotgun (WGS) entry which is preliminary data.</text>
</comment>
<dbReference type="AlphaFoldDB" id="A0A8X6GS04"/>
<sequence length="306" mass="36380">MIAWVLRFCHNLKANSHKLRKELTFQEIQMAEEAIIRIIQAEWSSEMQEKYSKTIQFYEENKILRVRSRLILGEDAEDFVRPTVLPDSPIVRRLIEYTHKTIHHAGVQTTLSHLRERFWIPRGRRIVREVLHFIQDIKGNETVDLDIVDARHLRKLIRYLQNLRFQLRQRFQREYLAELMRNPQLPLKRHNLSPGDIVLIGSDNTKRLNWLLGRVIELFEGKDNIKRVVRLRVANGEIIRPIQRIYPLEIDSAEFTKSVPENAESSTETIDDVDHEQTPPEEQFEILRIEQSQSVKKTRFGRRIVL</sequence>
<keyword evidence="5" id="KW-1185">Reference proteome</keyword>
<proteinExistence type="predicted"/>
<dbReference type="Pfam" id="PF18701">
    <property type="entry name" value="DUF5641"/>
    <property type="match status" value="1"/>
</dbReference>
<feature type="region of interest" description="Disordered" evidence="1">
    <location>
        <begin position="258"/>
        <end position="280"/>
    </location>
</feature>
<feature type="domain" description="Integrase zinc-binding" evidence="2">
    <location>
        <begin position="89"/>
        <end position="130"/>
    </location>
</feature>
<dbReference type="Pfam" id="PF17921">
    <property type="entry name" value="Integrase_H2C2"/>
    <property type="match status" value="1"/>
</dbReference>
<evidence type="ECO:0000259" key="3">
    <source>
        <dbReference type="Pfam" id="PF18701"/>
    </source>
</evidence>
<feature type="domain" description="DUF5641" evidence="3">
    <location>
        <begin position="159"/>
        <end position="248"/>
    </location>
</feature>
<evidence type="ECO:0000313" key="4">
    <source>
        <dbReference type="EMBL" id="GFR09947.1"/>
    </source>
</evidence>
<evidence type="ECO:0000259" key="2">
    <source>
        <dbReference type="Pfam" id="PF17921"/>
    </source>
</evidence>
<reference evidence="4" key="1">
    <citation type="submission" date="2020-07" db="EMBL/GenBank/DDBJ databases">
        <title>Multicomponent nature underlies the extraordinary mechanical properties of spider dragline silk.</title>
        <authorList>
            <person name="Kono N."/>
            <person name="Nakamura H."/>
            <person name="Mori M."/>
            <person name="Yoshida Y."/>
            <person name="Ohtoshi R."/>
            <person name="Malay A.D."/>
            <person name="Moran D.A.P."/>
            <person name="Tomita M."/>
            <person name="Numata K."/>
            <person name="Arakawa K."/>
        </authorList>
    </citation>
    <scope>NUCLEOTIDE SEQUENCE</scope>
</reference>
<dbReference type="InterPro" id="IPR040676">
    <property type="entry name" value="DUF5641"/>
</dbReference>
<dbReference type="EMBL" id="BMAO01036345">
    <property type="protein sequence ID" value="GFR09947.1"/>
    <property type="molecule type" value="Genomic_DNA"/>
</dbReference>
<organism evidence="4 5">
    <name type="scientific">Trichonephila clavata</name>
    <name type="common">Joro spider</name>
    <name type="synonym">Nephila clavata</name>
    <dbReference type="NCBI Taxonomy" id="2740835"/>
    <lineage>
        <taxon>Eukaryota</taxon>
        <taxon>Metazoa</taxon>
        <taxon>Ecdysozoa</taxon>
        <taxon>Arthropoda</taxon>
        <taxon>Chelicerata</taxon>
        <taxon>Arachnida</taxon>
        <taxon>Araneae</taxon>
        <taxon>Araneomorphae</taxon>
        <taxon>Entelegynae</taxon>
        <taxon>Araneoidea</taxon>
        <taxon>Nephilidae</taxon>
        <taxon>Trichonephila</taxon>
    </lineage>
</organism>
<dbReference type="InterPro" id="IPR041588">
    <property type="entry name" value="Integrase_H2C2"/>
</dbReference>
<dbReference type="PANTHER" id="PTHR47331">
    <property type="entry name" value="PHD-TYPE DOMAIN-CONTAINING PROTEIN"/>
    <property type="match status" value="1"/>
</dbReference>
<dbReference type="OrthoDB" id="6419856at2759"/>
<evidence type="ECO:0000256" key="1">
    <source>
        <dbReference type="SAM" id="MobiDB-lite"/>
    </source>
</evidence>
<name>A0A8X6GS04_TRICU</name>
<accession>A0A8X6GS04</accession>
<dbReference type="Proteomes" id="UP000887116">
    <property type="component" value="Unassembled WGS sequence"/>
</dbReference>
<protein>
    <submittedName>
        <fullName evidence="4">DUF5641 domain-containing protein</fullName>
    </submittedName>
</protein>
<gene>
    <name evidence="4" type="primary">AVEN_250023_1</name>
    <name evidence="4" type="ORF">TNCT_155511</name>
</gene>
<dbReference type="Gene3D" id="1.10.340.70">
    <property type="match status" value="1"/>
</dbReference>